<sequence length="666" mass="73041">MPRPMRERFTSDRRDAEDAWRHLTSHLTGAPTMKLGHHVRGRLQYFQVEQLTETLPAAPAALHIYDQTDFAWSLPIDLDPSHSRDPDAVRRDAEGLRQLLTAAGGRMVVDESRRGGMHIWAPLSGRGVHRDDIRLLLSRLRIRFTTLDLGPVSRKGCLGGPGSLTRDGSHRRLRTPLREAIAAVTERSVPDLVPRLHSLLTQAGVPMPAEPEEAVALPAVAALPDGLIRRMSAEVRRVAETGRWPDGRTRPDGTEWSPSEARQHVIAAAVRAGMTCDQVLSLIRSGQWAGMAGFYARYGPGPAITTAVTADWTNAAEYVAAHASEKPCPTRGKPKTQGGTRGLPGGTPNDEAREVYRYVRRFALLVDRSATVDWGRSPEGRTRWAILLSLAAAAMRTRSTVVGIGARGLAIGAACIDQRTASRQLADLRDEKDPWIVQIPVQEGDPDRYEVRIPDRYQHLHESHEPLPKGRLAGVHHLFNPTKGLGLAAWRVCAAIAAGHRIDADIIGATGVSKPTVSKALRALSSLGLVTCSRRGWRRTGRSLDAAAKQIGIGDLVAEHAQRNREDRHQRRQTQGRRYRPDGPTPMAGTWTESPDGNWWPEDMAALAALQPSARDKDDKPQGEAQERQALVPLRSPDDLDDTSEVGIVRDLPGYRAQQYPPAAAA</sequence>
<comment type="caution">
    <text evidence="2">The sequence shown here is derived from an EMBL/GenBank/DDBJ whole genome shotgun (WGS) entry which is preliminary data.</text>
</comment>
<feature type="region of interest" description="Disordered" evidence="1">
    <location>
        <begin position="557"/>
        <end position="666"/>
    </location>
</feature>
<dbReference type="Proteomes" id="UP000623608">
    <property type="component" value="Unassembled WGS sequence"/>
</dbReference>
<feature type="region of interest" description="Disordered" evidence="1">
    <location>
        <begin position="325"/>
        <end position="350"/>
    </location>
</feature>
<feature type="compositionally biased region" description="Basic and acidic residues" evidence="1">
    <location>
        <begin position="614"/>
        <end position="627"/>
    </location>
</feature>
<name>A0A919NWW3_9ACTN</name>
<protein>
    <submittedName>
        <fullName evidence="2">Uncharacterized protein</fullName>
    </submittedName>
</protein>
<reference evidence="2" key="1">
    <citation type="submission" date="2021-01" db="EMBL/GenBank/DDBJ databases">
        <title>Whole genome shotgun sequence of Actinoplanes tereljensis NBRC 105297.</title>
        <authorList>
            <person name="Komaki H."/>
            <person name="Tamura T."/>
        </authorList>
    </citation>
    <scope>NUCLEOTIDE SEQUENCE</scope>
    <source>
        <strain evidence="2">NBRC 105297</strain>
    </source>
</reference>
<feature type="compositionally biased region" description="Low complexity" evidence="1">
    <location>
        <begin position="655"/>
        <end position="666"/>
    </location>
</feature>
<dbReference type="SUPFAM" id="SSF46785">
    <property type="entry name" value="Winged helix' DNA-binding domain"/>
    <property type="match status" value="1"/>
</dbReference>
<organism evidence="2 3">
    <name type="scientific">Paractinoplanes tereljensis</name>
    <dbReference type="NCBI Taxonomy" id="571912"/>
    <lineage>
        <taxon>Bacteria</taxon>
        <taxon>Bacillati</taxon>
        <taxon>Actinomycetota</taxon>
        <taxon>Actinomycetes</taxon>
        <taxon>Micromonosporales</taxon>
        <taxon>Micromonosporaceae</taxon>
        <taxon>Paractinoplanes</taxon>
    </lineage>
</organism>
<proteinExistence type="predicted"/>
<dbReference type="EMBL" id="BOMY01000053">
    <property type="protein sequence ID" value="GIF25725.1"/>
    <property type="molecule type" value="Genomic_DNA"/>
</dbReference>
<dbReference type="CDD" id="cd00525">
    <property type="entry name" value="AE_Prim_S_like"/>
    <property type="match status" value="1"/>
</dbReference>
<evidence type="ECO:0000256" key="1">
    <source>
        <dbReference type="SAM" id="MobiDB-lite"/>
    </source>
</evidence>
<feature type="compositionally biased region" description="Basic and acidic residues" evidence="1">
    <location>
        <begin position="557"/>
        <end position="569"/>
    </location>
</feature>
<evidence type="ECO:0000313" key="3">
    <source>
        <dbReference type="Proteomes" id="UP000623608"/>
    </source>
</evidence>
<evidence type="ECO:0000313" key="2">
    <source>
        <dbReference type="EMBL" id="GIF25725.1"/>
    </source>
</evidence>
<gene>
    <name evidence="2" type="ORF">Ate02nite_84550</name>
</gene>
<dbReference type="InterPro" id="IPR036390">
    <property type="entry name" value="WH_DNA-bd_sf"/>
</dbReference>
<accession>A0A919NWW3</accession>
<keyword evidence="3" id="KW-1185">Reference proteome</keyword>
<dbReference type="AlphaFoldDB" id="A0A919NWW3"/>